<dbReference type="Proteomes" id="UP000023561">
    <property type="component" value="Unassembled WGS sequence"/>
</dbReference>
<dbReference type="EMBL" id="BAWO01000074">
    <property type="protein sequence ID" value="GAJ41534.1"/>
    <property type="molecule type" value="Genomic_DNA"/>
</dbReference>
<dbReference type="Pfam" id="PF12788">
    <property type="entry name" value="YmaF"/>
    <property type="match status" value="1"/>
</dbReference>
<keyword evidence="2" id="KW-1185">Reference proteome</keyword>
<reference evidence="1 2" key="1">
    <citation type="submission" date="2014-04" db="EMBL/GenBank/DDBJ databases">
        <title>Whole genome shotgun sequence of Geobacillus caldoxylosilyticus NBRC 107762.</title>
        <authorList>
            <person name="Hosoyama A."/>
            <person name="Hosoyama Y."/>
            <person name="Katano-Makiyama Y."/>
            <person name="Tsuchikane K."/>
            <person name="Ohji S."/>
            <person name="Ichikawa N."/>
            <person name="Yamazoe A."/>
            <person name="Fujita N."/>
        </authorList>
    </citation>
    <scope>NUCLEOTIDE SEQUENCE [LARGE SCALE GENOMIC DNA]</scope>
    <source>
        <strain evidence="1 2">NBRC 107762</strain>
    </source>
</reference>
<organism evidence="1 2">
    <name type="scientific">Parageobacillus caldoxylosilyticus NBRC 107762</name>
    <dbReference type="NCBI Taxonomy" id="1220594"/>
    <lineage>
        <taxon>Bacteria</taxon>
        <taxon>Bacillati</taxon>
        <taxon>Bacillota</taxon>
        <taxon>Bacilli</taxon>
        <taxon>Bacillales</taxon>
        <taxon>Anoxybacillaceae</taxon>
        <taxon>Saccharococcus</taxon>
    </lineage>
</organism>
<dbReference type="InterPro" id="IPR024307">
    <property type="entry name" value="YmaF"/>
</dbReference>
<evidence type="ECO:0000313" key="2">
    <source>
        <dbReference type="Proteomes" id="UP000023561"/>
    </source>
</evidence>
<dbReference type="AlphaFoldDB" id="A0A023DJT8"/>
<dbReference type="OrthoDB" id="1682334at2"/>
<accession>A0A023DJT8</accession>
<evidence type="ECO:0008006" key="3">
    <source>
        <dbReference type="Google" id="ProtNLM"/>
    </source>
</evidence>
<evidence type="ECO:0000313" key="1">
    <source>
        <dbReference type="EMBL" id="GAJ41534.1"/>
    </source>
</evidence>
<dbReference type="RefSeq" id="WP_071997971.1">
    <property type="nucleotide sequence ID" value="NZ_BAWO01000074.1"/>
</dbReference>
<proteinExistence type="predicted"/>
<protein>
    <recommendedName>
        <fullName evidence="3">YmaF family protein</fullName>
    </recommendedName>
</protein>
<sequence length="125" mass="13769">MEIPVNGYLVHSDDSDSYHSHNLYITTWDGRPVHVHQFSGVTSFDVGHSHKFVGVTEPAPSGVPHTHRYFTFTSFDDGHRHEIRGVTGPAIPLPGGGHYHEFSGVTTISGRIPHSHRYRGKTSGG</sequence>
<comment type="caution">
    <text evidence="1">The sequence shown here is derived from an EMBL/GenBank/DDBJ whole genome shotgun (WGS) entry which is preliminary data.</text>
</comment>
<name>A0A023DJT8_9BACL</name>
<gene>
    <name evidence="1" type="ORF">GCA01S_074_00060</name>
</gene>